<keyword evidence="2" id="KW-1185">Reference proteome</keyword>
<proteinExistence type="predicted"/>
<sequence length="210" mass="23309">TLNGAEPVFLTPKLRRPVTGLHQKHKKAWRAHEGGRNGRVFYVTRVTGKYVGDLAAASARAPVAFFYNIANGFHNAPSNFWNVEVRRRDEITGLGSGLKVAGKEFVLGFYDAFSGIVTKPYEDTKARGVKGLGRGLLRGGFGVCGNLGAACFGLPGYALKGLEKEMMKHTTTRLKAELLLIRLRQGHKDWQRATEGEREEVIRRWKALKL</sequence>
<dbReference type="AlphaFoldDB" id="A0A8H5I2P8"/>
<accession>A0A8H5I2P8</accession>
<dbReference type="EMBL" id="JAAOAO010001203">
    <property type="protein sequence ID" value="KAF5528902.1"/>
    <property type="molecule type" value="Genomic_DNA"/>
</dbReference>
<name>A0A8H5I2P8_9HYPO</name>
<protein>
    <submittedName>
        <fullName evidence="1">Sterol glucosyltransferase</fullName>
    </submittedName>
</protein>
<organism evidence="1 2">
    <name type="scientific">Fusarium napiforme</name>
    <dbReference type="NCBI Taxonomy" id="42672"/>
    <lineage>
        <taxon>Eukaryota</taxon>
        <taxon>Fungi</taxon>
        <taxon>Dikarya</taxon>
        <taxon>Ascomycota</taxon>
        <taxon>Pezizomycotina</taxon>
        <taxon>Sordariomycetes</taxon>
        <taxon>Hypocreomycetidae</taxon>
        <taxon>Hypocreales</taxon>
        <taxon>Nectriaceae</taxon>
        <taxon>Fusarium</taxon>
        <taxon>Fusarium fujikuroi species complex</taxon>
    </lineage>
</organism>
<keyword evidence="1" id="KW-0808">Transferase</keyword>
<feature type="non-terminal residue" evidence="1">
    <location>
        <position position="1"/>
    </location>
</feature>
<dbReference type="GO" id="GO:0016740">
    <property type="term" value="F:transferase activity"/>
    <property type="evidence" value="ECO:0007669"/>
    <property type="project" value="UniProtKB-KW"/>
</dbReference>
<evidence type="ECO:0000313" key="1">
    <source>
        <dbReference type="EMBL" id="KAF5528902.1"/>
    </source>
</evidence>
<evidence type="ECO:0000313" key="2">
    <source>
        <dbReference type="Proteomes" id="UP000574317"/>
    </source>
</evidence>
<comment type="caution">
    <text evidence="1">The sequence shown here is derived from an EMBL/GenBank/DDBJ whole genome shotgun (WGS) entry which is preliminary data.</text>
</comment>
<reference evidence="1 2" key="1">
    <citation type="submission" date="2020-05" db="EMBL/GenBank/DDBJ databases">
        <title>Identification and distribution of gene clusters putatively required for synthesis of sphingolipid metabolism inhibitors in phylogenetically diverse species of the filamentous fungus Fusarium.</title>
        <authorList>
            <person name="Kim H.-S."/>
            <person name="Busman M."/>
            <person name="Brown D.W."/>
            <person name="Divon H."/>
            <person name="Uhlig S."/>
            <person name="Proctor R.H."/>
        </authorList>
    </citation>
    <scope>NUCLEOTIDE SEQUENCE [LARGE SCALE GENOMIC DNA]</scope>
    <source>
        <strain evidence="1 2">NRRL 25196</strain>
    </source>
</reference>
<gene>
    <name evidence="1" type="ORF">FNAPI_14056</name>
</gene>
<dbReference type="Proteomes" id="UP000574317">
    <property type="component" value="Unassembled WGS sequence"/>
</dbReference>